<sequence length="108" mass="12861">MKHHIQYSEVISQSYHEVEIIDEVFPLEKFAEICGHQPDWIIQLIEYDILPERATQHESPSFLQEDIQRVRKAYRLQRDFEASLPAVSVMLDLIDEVNMLRKRTTKHV</sequence>
<dbReference type="RefSeq" id="WP_023273026.1">
    <property type="nucleotide sequence ID" value="NZ_KI530723.1"/>
</dbReference>
<dbReference type="eggNOG" id="COG0789">
    <property type="taxonomic scope" value="Bacteria"/>
</dbReference>
<dbReference type="AlphaFoldDB" id="V2TAK4"/>
<name>V2TAK4_9GAMM</name>
<evidence type="ECO:0008006" key="3">
    <source>
        <dbReference type="Google" id="ProtNLM"/>
    </source>
</evidence>
<comment type="caution">
    <text evidence="1">The sequence shown here is derived from an EMBL/GenBank/DDBJ whole genome shotgun (WGS) entry which is preliminary data.</text>
</comment>
<reference evidence="1 2" key="1">
    <citation type="submission" date="2013-10" db="EMBL/GenBank/DDBJ databases">
        <title>The Genome Sequence of Acinetobacter nectaris CIP 110549.</title>
        <authorList>
            <consortium name="The Broad Institute Genomics Platform"/>
            <consortium name="The Broad Institute Genome Sequencing Center for Infectious Disease"/>
            <person name="Cerqueira G."/>
            <person name="Feldgarden M."/>
            <person name="Courvalin P."/>
            <person name="Grillot-Courvalin C."/>
            <person name="Clermont D."/>
            <person name="Rocha E."/>
            <person name="Yoon E.-J."/>
            <person name="Nemec A."/>
            <person name="Young S.K."/>
            <person name="Zeng Q."/>
            <person name="Gargeya S."/>
            <person name="Fitzgerald M."/>
            <person name="Abouelleil A."/>
            <person name="Alvarado L."/>
            <person name="Berlin A.M."/>
            <person name="Chapman S.B."/>
            <person name="Gainer-Dewar J."/>
            <person name="Goldberg J."/>
            <person name="Gnerre S."/>
            <person name="Griggs A."/>
            <person name="Gujja S."/>
            <person name="Hansen M."/>
            <person name="Howarth C."/>
            <person name="Imamovic A."/>
            <person name="Ireland A."/>
            <person name="Larimer J."/>
            <person name="McCowan C."/>
            <person name="Murphy C."/>
            <person name="Pearson M."/>
            <person name="Poon T.W."/>
            <person name="Priest M."/>
            <person name="Roberts A."/>
            <person name="Saif S."/>
            <person name="Shea T."/>
            <person name="Sykes S."/>
            <person name="Wortman J."/>
            <person name="Nusbaum C."/>
            <person name="Birren B."/>
        </authorList>
    </citation>
    <scope>NUCLEOTIDE SEQUENCE [LARGE SCALE GENOMIC DNA]</scope>
    <source>
        <strain evidence="1 2">CIP 110549</strain>
    </source>
</reference>
<accession>V2TAK4</accession>
<dbReference type="Gene3D" id="1.10.1660.10">
    <property type="match status" value="1"/>
</dbReference>
<organism evidence="1 2">
    <name type="scientific">Acinetobacter nectaris CIP 110549</name>
    <dbReference type="NCBI Taxonomy" id="1392540"/>
    <lineage>
        <taxon>Bacteria</taxon>
        <taxon>Pseudomonadati</taxon>
        <taxon>Pseudomonadota</taxon>
        <taxon>Gammaproteobacteria</taxon>
        <taxon>Moraxellales</taxon>
        <taxon>Moraxellaceae</taxon>
        <taxon>Acinetobacter</taxon>
    </lineage>
</organism>
<dbReference type="Pfam" id="PF13591">
    <property type="entry name" value="MerR_2"/>
    <property type="match status" value="1"/>
</dbReference>
<keyword evidence="2" id="KW-1185">Reference proteome</keyword>
<dbReference type="HOGENOM" id="CLU_144710_2_1_6"/>
<dbReference type="EMBL" id="AYER01000004">
    <property type="protein sequence ID" value="ESK39713.1"/>
    <property type="molecule type" value="Genomic_DNA"/>
</dbReference>
<dbReference type="Proteomes" id="UP000023785">
    <property type="component" value="Unassembled WGS sequence"/>
</dbReference>
<evidence type="ECO:0000313" key="2">
    <source>
        <dbReference type="Proteomes" id="UP000023785"/>
    </source>
</evidence>
<dbReference type="OrthoDB" id="5297409at2"/>
<protein>
    <recommendedName>
        <fullName evidence="3">MerR family transcriptional regulator</fullName>
    </recommendedName>
</protein>
<proteinExistence type="predicted"/>
<gene>
    <name evidence="1" type="ORF">P256_01395</name>
</gene>
<dbReference type="PATRIC" id="fig|1392540.3.peg.1356"/>
<dbReference type="STRING" id="1392540.P256_01395"/>
<evidence type="ECO:0000313" key="1">
    <source>
        <dbReference type="EMBL" id="ESK39713.1"/>
    </source>
</evidence>